<accession>A0A023BAJ4</accession>
<sequence length="484" mass="55586">MRGFRCGSFGHGWKAMMMLGVQESMISQPDQWAVSLFLQDLFENEAAEHLESLLTGGLDGDERGLLKGKDLTDTQVTRILRWLEREILHGAQPQPVAVTRDTMECHEQLSTPIFSDVVGWIFPRFRTESSPVRERAVVSRLIEAYQKTVLPVGWHGFTYRSTYQWFWHRSRLRSAAALAHWAYYFEKSEAMSPEQRLWSLSELARWWPAQALREASSDLVANLPSLTDADYERGDLRKAMGLWLSKNKDALSNDVVSDPVLDQMIAELSAFARHLRALIRSWPNWPPGDSIESAMAAKVNGIASIKTEAFKQRNTSIWMMHREHLVSAYFSKLVSWGVDSPYVPSPEEVHFPVAHRNSFDFHRVGNNTLRQHAWVEERIVRRLMGMLINEHAYETRQTSEQVVLAIHTDKSFRFSVSRDTFNTWYYKAVKDVAARLAEEEAYDYAWRIGGAAITLMFNVPDVVNPTRLTNPVPHPEELQPLVLL</sequence>
<evidence type="ECO:0000313" key="2">
    <source>
        <dbReference type="Proteomes" id="UP000019763"/>
    </source>
</evidence>
<dbReference type="AlphaFoldDB" id="A0A023BAJ4"/>
<name>A0A023BAJ4_GRENI</name>
<comment type="caution">
    <text evidence="1">The sequence shown here is derived from an EMBL/GenBank/DDBJ whole genome shotgun (WGS) entry which is preliminary data.</text>
</comment>
<proteinExistence type="predicted"/>
<dbReference type="GeneID" id="22911457"/>
<reference evidence="1" key="1">
    <citation type="submission" date="2013-12" db="EMBL/GenBank/DDBJ databases">
        <authorList>
            <person name="Omoto C.K."/>
            <person name="Sibley D."/>
            <person name="Venepally P."/>
            <person name="Hadjithomas M."/>
            <person name="Karamycheva S."/>
            <person name="Brunk B."/>
            <person name="Roos D."/>
            <person name="Caler E."/>
            <person name="Lorenzi H."/>
        </authorList>
    </citation>
    <scope>NUCLEOTIDE SEQUENCE</scope>
</reference>
<protein>
    <submittedName>
        <fullName evidence="1">Uncharacterized protein</fullName>
    </submittedName>
</protein>
<dbReference type="Proteomes" id="UP000019763">
    <property type="component" value="Unassembled WGS sequence"/>
</dbReference>
<dbReference type="EMBL" id="AFNH02000288">
    <property type="protein sequence ID" value="EZG78355.1"/>
    <property type="molecule type" value="Genomic_DNA"/>
</dbReference>
<keyword evidence="2" id="KW-1185">Reference proteome</keyword>
<organism evidence="1 2">
    <name type="scientific">Gregarina niphandrodes</name>
    <name type="common">Septate eugregarine</name>
    <dbReference type="NCBI Taxonomy" id="110365"/>
    <lineage>
        <taxon>Eukaryota</taxon>
        <taxon>Sar</taxon>
        <taxon>Alveolata</taxon>
        <taxon>Apicomplexa</taxon>
        <taxon>Conoidasida</taxon>
        <taxon>Gregarinasina</taxon>
        <taxon>Eugregarinorida</taxon>
        <taxon>Gregarinidae</taxon>
        <taxon>Gregarina</taxon>
    </lineage>
</organism>
<dbReference type="VEuPathDB" id="CryptoDB:GNI_037530"/>
<dbReference type="RefSeq" id="XP_011129335.1">
    <property type="nucleotide sequence ID" value="XM_011131033.1"/>
</dbReference>
<evidence type="ECO:0000313" key="1">
    <source>
        <dbReference type="EMBL" id="EZG78355.1"/>
    </source>
</evidence>
<gene>
    <name evidence="1" type="ORF">GNI_037530</name>
</gene>